<dbReference type="OrthoDB" id="2841294at2759"/>
<dbReference type="EMBL" id="ML213532">
    <property type="protein sequence ID" value="TFK46217.1"/>
    <property type="molecule type" value="Genomic_DNA"/>
</dbReference>
<accession>A0A5C3MMW0</accession>
<feature type="signal peptide" evidence="1">
    <location>
        <begin position="1"/>
        <end position="16"/>
    </location>
</feature>
<keyword evidence="3" id="KW-1185">Reference proteome</keyword>
<evidence type="ECO:0000256" key="1">
    <source>
        <dbReference type="SAM" id="SignalP"/>
    </source>
</evidence>
<dbReference type="AlphaFoldDB" id="A0A5C3MMW0"/>
<dbReference type="Proteomes" id="UP000305948">
    <property type="component" value="Unassembled WGS sequence"/>
</dbReference>
<sequence>MKFLLLALSLIGSALAQNIHIGAPASGSSIQAGKQITVEVDRPNSLTGSQEVSIVIGLRACYANECTPATDAIGSVLYSGSYNPQYSSEAGTASKPPHQNFTVTVPENIQTGRAILSVSHLSLVGAGPWPMFEVVNSSVVINGS</sequence>
<evidence type="ECO:0000313" key="3">
    <source>
        <dbReference type="Proteomes" id="UP000305948"/>
    </source>
</evidence>
<proteinExistence type="predicted"/>
<name>A0A5C3MMW0_9AGAM</name>
<protein>
    <submittedName>
        <fullName evidence="2">Uncharacterized protein</fullName>
    </submittedName>
</protein>
<organism evidence="2 3">
    <name type="scientific">Heliocybe sulcata</name>
    <dbReference type="NCBI Taxonomy" id="5364"/>
    <lineage>
        <taxon>Eukaryota</taxon>
        <taxon>Fungi</taxon>
        <taxon>Dikarya</taxon>
        <taxon>Basidiomycota</taxon>
        <taxon>Agaricomycotina</taxon>
        <taxon>Agaricomycetes</taxon>
        <taxon>Gloeophyllales</taxon>
        <taxon>Gloeophyllaceae</taxon>
        <taxon>Heliocybe</taxon>
    </lineage>
</organism>
<evidence type="ECO:0000313" key="2">
    <source>
        <dbReference type="EMBL" id="TFK46217.1"/>
    </source>
</evidence>
<feature type="chain" id="PRO_5022816094" evidence="1">
    <location>
        <begin position="17"/>
        <end position="144"/>
    </location>
</feature>
<keyword evidence="1" id="KW-0732">Signal</keyword>
<dbReference type="InterPro" id="IPR045469">
    <property type="entry name" value="Nis1"/>
</dbReference>
<reference evidence="2 3" key="1">
    <citation type="journal article" date="2019" name="Nat. Ecol. Evol.">
        <title>Megaphylogeny resolves global patterns of mushroom evolution.</title>
        <authorList>
            <person name="Varga T."/>
            <person name="Krizsan K."/>
            <person name="Foldi C."/>
            <person name="Dima B."/>
            <person name="Sanchez-Garcia M."/>
            <person name="Sanchez-Ramirez S."/>
            <person name="Szollosi G.J."/>
            <person name="Szarkandi J.G."/>
            <person name="Papp V."/>
            <person name="Albert L."/>
            <person name="Andreopoulos W."/>
            <person name="Angelini C."/>
            <person name="Antonin V."/>
            <person name="Barry K.W."/>
            <person name="Bougher N.L."/>
            <person name="Buchanan P."/>
            <person name="Buyck B."/>
            <person name="Bense V."/>
            <person name="Catcheside P."/>
            <person name="Chovatia M."/>
            <person name="Cooper J."/>
            <person name="Damon W."/>
            <person name="Desjardin D."/>
            <person name="Finy P."/>
            <person name="Geml J."/>
            <person name="Haridas S."/>
            <person name="Hughes K."/>
            <person name="Justo A."/>
            <person name="Karasinski D."/>
            <person name="Kautmanova I."/>
            <person name="Kiss B."/>
            <person name="Kocsube S."/>
            <person name="Kotiranta H."/>
            <person name="LaButti K.M."/>
            <person name="Lechner B.E."/>
            <person name="Liimatainen K."/>
            <person name="Lipzen A."/>
            <person name="Lukacs Z."/>
            <person name="Mihaltcheva S."/>
            <person name="Morgado L.N."/>
            <person name="Niskanen T."/>
            <person name="Noordeloos M.E."/>
            <person name="Ohm R.A."/>
            <person name="Ortiz-Santana B."/>
            <person name="Ovrebo C."/>
            <person name="Racz N."/>
            <person name="Riley R."/>
            <person name="Savchenko A."/>
            <person name="Shiryaev A."/>
            <person name="Soop K."/>
            <person name="Spirin V."/>
            <person name="Szebenyi C."/>
            <person name="Tomsovsky M."/>
            <person name="Tulloss R.E."/>
            <person name="Uehling J."/>
            <person name="Grigoriev I.V."/>
            <person name="Vagvolgyi C."/>
            <person name="Papp T."/>
            <person name="Martin F.M."/>
            <person name="Miettinen O."/>
            <person name="Hibbett D.S."/>
            <person name="Nagy L.G."/>
        </authorList>
    </citation>
    <scope>NUCLEOTIDE SEQUENCE [LARGE SCALE GENOMIC DNA]</scope>
    <source>
        <strain evidence="2 3">OMC1185</strain>
    </source>
</reference>
<gene>
    <name evidence="2" type="ORF">OE88DRAFT_1707830</name>
</gene>
<dbReference type="Pfam" id="PF19271">
    <property type="entry name" value="Nis1"/>
    <property type="match status" value="1"/>
</dbReference>